<evidence type="ECO:0000313" key="3">
    <source>
        <dbReference type="Proteomes" id="UP000682802"/>
    </source>
</evidence>
<proteinExistence type="predicted"/>
<feature type="signal peptide" evidence="1">
    <location>
        <begin position="1"/>
        <end position="21"/>
    </location>
</feature>
<keyword evidence="3" id="KW-1185">Reference proteome</keyword>
<keyword evidence="1" id="KW-0732">Signal</keyword>
<evidence type="ECO:0000256" key="1">
    <source>
        <dbReference type="SAM" id="SignalP"/>
    </source>
</evidence>
<name>A0ABX8GZY8_9BACT</name>
<evidence type="ECO:0000313" key="2">
    <source>
        <dbReference type="EMBL" id="QWG08647.1"/>
    </source>
</evidence>
<dbReference type="RefSeq" id="WP_144072561.1">
    <property type="nucleotide sequence ID" value="NZ_CP076128.1"/>
</dbReference>
<protein>
    <recommendedName>
        <fullName evidence="4">PKD domain-containing protein</fullName>
    </recommendedName>
</protein>
<accession>A0ABX8GZY8</accession>
<gene>
    <name evidence="2" type="ORF">KM029_06835</name>
</gene>
<organism evidence="2 3">
    <name type="scientific">Flammeovirga kamogawensis</name>
    <dbReference type="NCBI Taxonomy" id="373891"/>
    <lineage>
        <taxon>Bacteria</taxon>
        <taxon>Pseudomonadati</taxon>
        <taxon>Bacteroidota</taxon>
        <taxon>Cytophagia</taxon>
        <taxon>Cytophagales</taxon>
        <taxon>Flammeovirgaceae</taxon>
        <taxon>Flammeovirga</taxon>
    </lineage>
</organism>
<dbReference type="Proteomes" id="UP000682802">
    <property type="component" value="Chromosome 1"/>
</dbReference>
<reference evidence="2 3" key="1">
    <citation type="submission" date="2021-05" db="EMBL/GenBank/DDBJ databases">
        <title>Comparative genomic studies on the polysaccharide-degrading batcterial strains of the Flammeovirga genus.</title>
        <authorList>
            <person name="Zewei F."/>
            <person name="Zheng Z."/>
            <person name="Yu L."/>
            <person name="Ruyue G."/>
            <person name="Yanhong M."/>
            <person name="Yuanyuan C."/>
            <person name="Jingyan G."/>
            <person name="Wenjun H."/>
        </authorList>
    </citation>
    <scope>NUCLEOTIDE SEQUENCE [LARGE SCALE GENOMIC DNA]</scope>
    <source>
        <strain evidence="2 3">YS10</strain>
    </source>
</reference>
<feature type="chain" id="PRO_5045894972" description="PKD domain-containing protein" evidence="1">
    <location>
        <begin position="22"/>
        <end position="516"/>
    </location>
</feature>
<dbReference type="EMBL" id="CP076128">
    <property type="protein sequence ID" value="QWG08647.1"/>
    <property type="molecule type" value="Genomic_DNA"/>
</dbReference>
<dbReference type="PROSITE" id="PS51257">
    <property type="entry name" value="PROKAR_LIPOPROTEIN"/>
    <property type="match status" value="1"/>
</dbReference>
<evidence type="ECO:0008006" key="4">
    <source>
        <dbReference type="Google" id="ProtNLM"/>
    </source>
</evidence>
<sequence>MKKYIYSFLSLVVLLGMTACTEDKPDVGPAPTSDDVTFTMQPTSDNPNIIQFTNTTPGSIAYWNYYSVINDTTEEATGNDKGDIVTAPFALAGNYRVTLTIVSKGGQATSEKAIVIENTDFSLLDTPDFNNLTGGIDSINGKVWKFERFVIAHNGLGPVETQTPDWWKSAKNQKPTLGHYDDELTFNLYNFKYDLNNNGDSHVLPAAKDLFMANYGGTVKIDAGGDGFNIATDLTTTDWKWAITEKDGKKFLELKGDAFLSWYVGDSKEFEIIELTAEHLYLRTIGADGNAWYYGFAPKAIADVEPPIIEKPLEVKDIYDNFADSSNITFVTDADLDFTVGFPNIDVSGNDAENVGRYVRTESEGDAGWWQNYQAELPFRLDLSTRNVFKMKIYFLPSNDYTTATPAASTPDWLGDVAMSSSVALRLENSLDEEAWRTRAESSYNIIDQSTGRDESGEWIEVTFDFKTVNTDANKDWSYSVPAINNTFYDKIIIQIGGEGHTRPGTFYISDFRLEQ</sequence>